<reference evidence="1" key="1">
    <citation type="journal article" date="2019" name="Sci. Rep.">
        <title>Draft genome of Tanacetum cinerariifolium, the natural source of mosquito coil.</title>
        <authorList>
            <person name="Yamashiro T."/>
            <person name="Shiraishi A."/>
            <person name="Satake H."/>
            <person name="Nakayama K."/>
        </authorList>
    </citation>
    <scope>NUCLEOTIDE SEQUENCE</scope>
</reference>
<comment type="caution">
    <text evidence="1">The sequence shown here is derived from an EMBL/GenBank/DDBJ whole genome shotgun (WGS) entry which is preliminary data.</text>
</comment>
<gene>
    <name evidence="1" type="ORF">Tci_026409</name>
</gene>
<name>A0A6L2KXN8_TANCI</name>
<proteinExistence type="predicted"/>
<sequence length="76" mass="8675">MPSYTTSQYLLKKFRGSRDEWALQQLCFRIHRVQAYTSQGDGAQASTWKTFGGNTCDLGSILEETGQEYNFTQKKA</sequence>
<organism evidence="1">
    <name type="scientific">Tanacetum cinerariifolium</name>
    <name type="common">Dalmatian daisy</name>
    <name type="synonym">Chrysanthemum cinerariifolium</name>
    <dbReference type="NCBI Taxonomy" id="118510"/>
    <lineage>
        <taxon>Eukaryota</taxon>
        <taxon>Viridiplantae</taxon>
        <taxon>Streptophyta</taxon>
        <taxon>Embryophyta</taxon>
        <taxon>Tracheophyta</taxon>
        <taxon>Spermatophyta</taxon>
        <taxon>Magnoliopsida</taxon>
        <taxon>eudicotyledons</taxon>
        <taxon>Gunneridae</taxon>
        <taxon>Pentapetalae</taxon>
        <taxon>asterids</taxon>
        <taxon>campanulids</taxon>
        <taxon>Asterales</taxon>
        <taxon>Asteraceae</taxon>
        <taxon>Asteroideae</taxon>
        <taxon>Anthemideae</taxon>
        <taxon>Anthemidinae</taxon>
        <taxon>Tanacetum</taxon>
    </lineage>
</organism>
<dbReference type="AlphaFoldDB" id="A0A6L2KXN8"/>
<protein>
    <submittedName>
        <fullName evidence="1">Uncharacterized protein</fullName>
    </submittedName>
</protein>
<dbReference type="EMBL" id="BKCJ010003330">
    <property type="protein sequence ID" value="GEU54431.1"/>
    <property type="molecule type" value="Genomic_DNA"/>
</dbReference>
<evidence type="ECO:0000313" key="1">
    <source>
        <dbReference type="EMBL" id="GEU54431.1"/>
    </source>
</evidence>
<accession>A0A6L2KXN8</accession>